<dbReference type="Gene3D" id="2.40.50.700">
    <property type="match status" value="1"/>
</dbReference>
<feature type="domain" description="Rho-GAP" evidence="8">
    <location>
        <begin position="198"/>
        <end position="479"/>
    </location>
</feature>
<dbReference type="SUPFAM" id="SSF50249">
    <property type="entry name" value="Nucleic acid-binding proteins"/>
    <property type="match status" value="1"/>
</dbReference>
<evidence type="ECO:0000259" key="8">
    <source>
        <dbReference type="PROSITE" id="PS50238"/>
    </source>
</evidence>
<keyword evidence="6" id="KW-0694">RNA-binding</keyword>
<dbReference type="InterPro" id="IPR050180">
    <property type="entry name" value="RNR_Ribonuclease"/>
</dbReference>
<reference evidence="9 10" key="1">
    <citation type="submission" date="2023-05" db="EMBL/GenBank/DDBJ databases">
        <title>B98-5 Cell Line De Novo Hybrid Assembly: An Optical Mapping Approach.</title>
        <authorList>
            <person name="Kananen K."/>
            <person name="Auerbach J.A."/>
            <person name="Kautto E."/>
            <person name="Blachly J.S."/>
        </authorList>
    </citation>
    <scope>NUCLEOTIDE SEQUENCE [LARGE SCALE GENOMIC DNA]</scope>
    <source>
        <strain evidence="9">B95-8</strain>
        <tissue evidence="9">Cell line</tissue>
    </source>
</reference>
<evidence type="ECO:0000256" key="6">
    <source>
        <dbReference type="ARBA" id="ARBA00022884"/>
    </source>
</evidence>
<comment type="caution">
    <text evidence="9">The sequence shown here is derived from an EMBL/GenBank/DDBJ whole genome shotgun (WGS) entry which is preliminary data.</text>
</comment>
<dbReference type="PROSITE" id="PS50238">
    <property type="entry name" value="RHOGAP"/>
    <property type="match status" value="1"/>
</dbReference>
<dbReference type="Gene3D" id="2.40.50.690">
    <property type="match status" value="1"/>
</dbReference>
<dbReference type="PANTHER" id="PTHR23355">
    <property type="entry name" value="RIBONUCLEASE"/>
    <property type="match status" value="1"/>
</dbReference>
<evidence type="ECO:0000256" key="7">
    <source>
        <dbReference type="SAM" id="MobiDB-lite"/>
    </source>
</evidence>
<dbReference type="InterPro" id="IPR033771">
    <property type="entry name" value="Rrp44_CSD1"/>
</dbReference>
<feature type="non-terminal residue" evidence="9">
    <location>
        <position position="479"/>
    </location>
</feature>
<dbReference type="Pfam" id="PF17216">
    <property type="entry name" value="Rrp44_CSD1"/>
    <property type="match status" value="1"/>
</dbReference>
<sequence>MPVMIASSLLMNSSNAAICLGKEESPWRSSRPGVCMVYVKRKSLGGGSVPWWVASGARLAGSRVNVVVENEVLLTEYTFKAAGQQFLGILNVNKRRAQIEDFVRLQGASSKDSDLVSDIPIYGTKDQNRSIHGDVVVVELLPKNEWKERTAALCENDSDDKALGESPSEPMPTGGQSRVVGILQKNWWDYVVTFPSKEEVQSQGKNAQKILDFRVVVRIDSWESTSVHPNGHFVHVLGRIRDLEGEIATILVENNNRDMSMMMSEMDVHAIADRLKLYFRELPEPLFTDKFYPISMRASVSTGGLGVIGGQACLPDPHLEDLVYQPEVPLQSLGLHYSGLPSGVGGSCSFPRAALPMSHCSHTTSCCCSPGAADPCEAEKRDSGGSYPTLVPFTGSSLGPSAVGVRMMMSLGCSETCVLCAPCHKLGRGLQLIVTMRSNPLPSAVISDPTAKENSMLHLPLSQLEANLLTFLFLLDHLK</sequence>
<dbReference type="InterPro" id="IPR012340">
    <property type="entry name" value="NA-bd_OB-fold"/>
</dbReference>
<evidence type="ECO:0000256" key="1">
    <source>
        <dbReference type="ARBA" id="ARBA00022490"/>
    </source>
</evidence>
<feature type="region of interest" description="Disordered" evidence="7">
    <location>
        <begin position="156"/>
        <end position="175"/>
    </location>
</feature>
<dbReference type="Gene3D" id="1.10.555.10">
    <property type="entry name" value="Rho GTPase activation protein"/>
    <property type="match status" value="1"/>
</dbReference>
<dbReference type="InterPro" id="IPR008936">
    <property type="entry name" value="Rho_GTPase_activation_prot"/>
</dbReference>
<evidence type="ECO:0000313" key="10">
    <source>
        <dbReference type="Proteomes" id="UP001266305"/>
    </source>
</evidence>
<evidence type="ECO:0000256" key="5">
    <source>
        <dbReference type="ARBA" id="ARBA00022839"/>
    </source>
</evidence>
<dbReference type="PANTHER" id="PTHR23355:SF30">
    <property type="entry name" value="DIS3-LIKE EXONUCLEASE 1"/>
    <property type="match status" value="1"/>
</dbReference>
<dbReference type="InterPro" id="IPR000198">
    <property type="entry name" value="RhoGAP_dom"/>
</dbReference>
<evidence type="ECO:0000256" key="2">
    <source>
        <dbReference type="ARBA" id="ARBA00022722"/>
    </source>
</evidence>
<keyword evidence="2" id="KW-0540">Nuclease</keyword>
<evidence type="ECO:0000313" key="9">
    <source>
        <dbReference type="EMBL" id="KAK2103355.1"/>
    </source>
</evidence>
<keyword evidence="1" id="KW-0963">Cytoplasm</keyword>
<dbReference type="EMBL" id="JASSZA010000008">
    <property type="protein sequence ID" value="KAK2103355.1"/>
    <property type="molecule type" value="Genomic_DNA"/>
</dbReference>
<accession>A0ABQ9V241</accession>
<keyword evidence="3" id="KW-0378">Hydrolase</keyword>
<dbReference type="Proteomes" id="UP001266305">
    <property type="component" value="Unassembled WGS sequence"/>
</dbReference>
<evidence type="ECO:0000256" key="3">
    <source>
        <dbReference type="ARBA" id="ARBA00022801"/>
    </source>
</evidence>
<gene>
    <name evidence="9" type="ORF">P7K49_017211</name>
</gene>
<proteinExistence type="predicted"/>
<keyword evidence="5" id="KW-0269">Exonuclease</keyword>
<dbReference type="InterPro" id="IPR041505">
    <property type="entry name" value="Dis3_CSD2"/>
</dbReference>
<protein>
    <recommendedName>
        <fullName evidence="8">Rho-GAP domain-containing protein</fullName>
    </recommendedName>
</protein>
<dbReference type="SUPFAM" id="SSF48350">
    <property type="entry name" value="GTPase activation domain, GAP"/>
    <property type="match status" value="1"/>
</dbReference>
<dbReference type="Pfam" id="PF17849">
    <property type="entry name" value="OB_Dis3"/>
    <property type="match status" value="1"/>
</dbReference>
<organism evidence="9 10">
    <name type="scientific">Saguinus oedipus</name>
    <name type="common">Cotton-top tamarin</name>
    <name type="synonym">Oedipomidas oedipus</name>
    <dbReference type="NCBI Taxonomy" id="9490"/>
    <lineage>
        <taxon>Eukaryota</taxon>
        <taxon>Metazoa</taxon>
        <taxon>Chordata</taxon>
        <taxon>Craniata</taxon>
        <taxon>Vertebrata</taxon>
        <taxon>Euteleostomi</taxon>
        <taxon>Mammalia</taxon>
        <taxon>Eutheria</taxon>
        <taxon>Euarchontoglires</taxon>
        <taxon>Primates</taxon>
        <taxon>Haplorrhini</taxon>
        <taxon>Platyrrhini</taxon>
        <taxon>Cebidae</taxon>
        <taxon>Callitrichinae</taxon>
        <taxon>Saguinus</taxon>
    </lineage>
</organism>
<name>A0ABQ9V241_SAGOE</name>
<keyword evidence="10" id="KW-1185">Reference proteome</keyword>
<keyword evidence="4" id="KW-0271">Exosome</keyword>
<evidence type="ECO:0000256" key="4">
    <source>
        <dbReference type="ARBA" id="ARBA00022835"/>
    </source>
</evidence>